<evidence type="ECO:0000256" key="1">
    <source>
        <dbReference type="ARBA" id="ARBA00023054"/>
    </source>
</evidence>
<dbReference type="Gene3D" id="3.90.20.10">
    <property type="match status" value="1"/>
</dbReference>
<dbReference type="Pfam" id="PF07765">
    <property type="entry name" value="KIP1"/>
    <property type="match status" value="1"/>
</dbReference>
<feature type="compositionally biased region" description="Basic and acidic residues" evidence="3">
    <location>
        <begin position="422"/>
        <end position="431"/>
    </location>
</feature>
<evidence type="ECO:0000256" key="2">
    <source>
        <dbReference type="SAM" id="Coils"/>
    </source>
</evidence>
<gene>
    <name evidence="5" type="ORF">Cgig2_031518</name>
</gene>
<dbReference type="GO" id="GO:0005856">
    <property type="term" value="C:cytoskeleton"/>
    <property type="evidence" value="ECO:0007669"/>
    <property type="project" value="TreeGrafter"/>
</dbReference>
<dbReference type="InterPro" id="IPR011684">
    <property type="entry name" value="NAB"/>
</dbReference>
<comment type="caution">
    <text evidence="5">The sequence shown here is derived from an EMBL/GenBank/DDBJ whole genome shotgun (WGS) entry which is preliminary data.</text>
</comment>
<feature type="coiled-coil region" evidence="2">
    <location>
        <begin position="1162"/>
        <end position="1228"/>
    </location>
</feature>
<evidence type="ECO:0000256" key="3">
    <source>
        <dbReference type="SAM" id="MobiDB-lite"/>
    </source>
</evidence>
<dbReference type="GO" id="GO:0005200">
    <property type="term" value="F:structural constituent of cytoskeleton"/>
    <property type="evidence" value="ECO:0007669"/>
    <property type="project" value="TreeGrafter"/>
</dbReference>
<organism evidence="5 6">
    <name type="scientific">Carnegiea gigantea</name>
    <dbReference type="NCBI Taxonomy" id="171969"/>
    <lineage>
        <taxon>Eukaryota</taxon>
        <taxon>Viridiplantae</taxon>
        <taxon>Streptophyta</taxon>
        <taxon>Embryophyta</taxon>
        <taxon>Tracheophyta</taxon>
        <taxon>Spermatophyta</taxon>
        <taxon>Magnoliopsida</taxon>
        <taxon>eudicotyledons</taxon>
        <taxon>Gunneridae</taxon>
        <taxon>Pentapetalae</taxon>
        <taxon>Caryophyllales</taxon>
        <taxon>Cactineae</taxon>
        <taxon>Cactaceae</taxon>
        <taxon>Cactoideae</taxon>
        <taxon>Echinocereeae</taxon>
        <taxon>Carnegiea</taxon>
    </lineage>
</organism>
<dbReference type="PANTHER" id="PTHR47357">
    <property type="entry name" value="COP1-INTERACTIVE PROTEIN 1"/>
    <property type="match status" value="1"/>
</dbReference>
<keyword evidence="1 2" id="KW-0175">Coiled coil</keyword>
<evidence type="ECO:0000313" key="6">
    <source>
        <dbReference type="Proteomes" id="UP001153076"/>
    </source>
</evidence>
<name>A0A9Q1K562_9CARY</name>
<proteinExistence type="predicted"/>
<feature type="domain" description="NAB" evidence="4">
    <location>
        <begin position="20"/>
        <end position="103"/>
    </location>
</feature>
<dbReference type="GO" id="GO:0003779">
    <property type="term" value="F:actin binding"/>
    <property type="evidence" value="ECO:0007669"/>
    <property type="project" value="InterPro"/>
</dbReference>
<dbReference type="Proteomes" id="UP001153076">
    <property type="component" value="Unassembled WGS sequence"/>
</dbReference>
<accession>A0A9Q1K562</accession>
<feature type="coiled-coil region" evidence="2">
    <location>
        <begin position="884"/>
        <end position="1125"/>
    </location>
</feature>
<dbReference type="AlphaFoldDB" id="A0A9Q1K562"/>
<reference evidence="5" key="1">
    <citation type="submission" date="2022-04" db="EMBL/GenBank/DDBJ databases">
        <title>Carnegiea gigantea Genome sequencing and assembly v2.</title>
        <authorList>
            <person name="Copetti D."/>
            <person name="Sanderson M.J."/>
            <person name="Burquez A."/>
            <person name="Wojciechowski M.F."/>
        </authorList>
    </citation>
    <scope>NUCLEOTIDE SEQUENCE</scope>
    <source>
        <strain evidence="5">SGP5-SGP5p</strain>
        <tissue evidence="5">Aerial part</tissue>
    </source>
</reference>
<feature type="coiled-coil region" evidence="2">
    <location>
        <begin position="133"/>
        <end position="227"/>
    </location>
</feature>
<dbReference type="PANTHER" id="PTHR47357:SF1">
    <property type="entry name" value="SPINDLE POLE BODY COMPONENT 110"/>
    <property type="match status" value="1"/>
</dbReference>
<dbReference type="OrthoDB" id="10255522at2759"/>
<evidence type="ECO:0000313" key="5">
    <source>
        <dbReference type="EMBL" id="KAJ8436577.1"/>
    </source>
</evidence>
<evidence type="ECO:0000259" key="4">
    <source>
        <dbReference type="PROSITE" id="PS51774"/>
    </source>
</evidence>
<dbReference type="EMBL" id="JAKOGI010000338">
    <property type="protein sequence ID" value="KAJ8436577.1"/>
    <property type="molecule type" value="Genomic_DNA"/>
</dbReference>
<feature type="region of interest" description="Disordered" evidence="3">
    <location>
        <begin position="422"/>
        <end position="443"/>
    </location>
</feature>
<sequence>MLPLSFVGAPLEMTKRRWKESMQVLFDKHFGPTKDEELKQSKRDIESKLPKIVKLVKERRLNKRNRNTEFLLRKETELIELIEDFYKQYQFVYDLYDHLRGQLSQTVNGIKEDEDYFTATSNSDTESEKDISNRENNQEHGALKQNLAHLAEEKECLNSEYMYVTKKVKESEKILLRLEAESRQLRKRLAEKEQQLSSLAQMHKHRQREASTLIKELELELSSLNLELGCICTRKPGLGDEVENKTLQDHASTLQKIEKDMDGKLSPLVNGVERVENGTVQEGSEIMALVAQVNNMKFNVKCLSAQKGDLTSHENLSDQVNKMKHDLGSMRKKNAELESNIKKKAQENSNILNQIEDLKKILASKDVDIQRMKKGKDDALLRAQILESNLHDLCNLRSEIEKQNHRLKQEVEQLQGKMLKRDKSLKQREDQFSTLQKQLEDREEDKPAQIVALTTQINHLEQKLEFKNDLESHIKIKNQDIDKLIEEKELLQGRILELEKILEDRHDEFTNLQNKMSTQIVALTREVSRLQQETYLKRKLHDQISSQEMEINELGEQQESLQGKLLELEINLTEKEDQIAVLQRRLQIGENEKAGLSAQIDYLEKELSSEKQEFLEGLTKLENQNNELSIKISEQQLMLKQQDDAMNKLKQDCKLVKGRFLQAADRKMDEVAEEFRKYFEDNLRILSRRIRVAEQLHTENKDSFKRLKDQCEQEHPGLERKIGELMSARKADLEKISNAVNEIMKAMESVIDNYESKQESFLKKLSSVSDDIQLTKNWVRWTMDEMKPWKNESGASLVVSMDDNERDKVMEEKVRRLEAKVKKTMGDKLRLMRGMYELQKKVGELEKAVVEKDEGLLRMREEKVEAIRQLCLWIDYHQSRFDDVKDRELEVGTLNDHKDELEEQTRMSKNEAIQLREEIRRLQGRVLELETAVQEGEEKVSTLHRKLDNRENEASLEIMALITEISNLKEVLQTVQTVKGQLEAQIEKEKQETYQHLSWLENENAALRGKSNNQLKKLKELQEAVEQKKEQCEQLKYQLQEREVDLQAAERKIEKQTEDLSIIAVLKRQIEDLKIDLKTAKDEANAAEENTHTIELELHLANQKLQITEQLLNEKGEDRKREEQKFKEECELLQDTISGLKHTLASNNKAYCKMIIDISNNVNNLFAEMERVTRKFNEDQEKFSSRIFKIASEIQIVKQQAGAKNTEKEQLKEELSNITEQLQNEREQGLVLKEEICRLGEEKREAIRQLCLWCDNLQSHYDELKSIVSKSTSQRRQNR</sequence>
<protein>
    <recommendedName>
        <fullName evidence="4">NAB domain-containing protein</fullName>
    </recommendedName>
</protein>
<dbReference type="PROSITE" id="PS51774">
    <property type="entry name" value="NAB"/>
    <property type="match status" value="1"/>
</dbReference>
<keyword evidence="6" id="KW-1185">Reference proteome</keyword>